<dbReference type="CDD" id="cd00086">
    <property type="entry name" value="homeodomain"/>
    <property type="match status" value="1"/>
</dbReference>
<dbReference type="InParanoid" id="L7JW69"/>
<gene>
    <name evidence="7" type="ORF">THOM_1375</name>
</gene>
<accession>L7JW69</accession>
<dbReference type="InterPro" id="IPR017970">
    <property type="entry name" value="Homeobox_CS"/>
</dbReference>
<evidence type="ECO:0000256" key="1">
    <source>
        <dbReference type="ARBA" id="ARBA00023125"/>
    </source>
</evidence>
<evidence type="ECO:0000259" key="6">
    <source>
        <dbReference type="PROSITE" id="PS50071"/>
    </source>
</evidence>
<dbReference type="Pfam" id="PF00046">
    <property type="entry name" value="Homeodomain"/>
    <property type="match status" value="1"/>
</dbReference>
<proteinExistence type="predicted"/>
<feature type="DNA-binding region" description="Homeobox" evidence="4">
    <location>
        <begin position="44"/>
        <end position="93"/>
    </location>
</feature>
<dbReference type="EMBL" id="JH993935">
    <property type="protein sequence ID" value="ELQ75703.1"/>
    <property type="molecule type" value="Genomic_DNA"/>
</dbReference>
<reference evidence="7 8" key="1">
    <citation type="journal article" date="2012" name="PLoS Pathog.">
        <title>The genome of the obligate intracellular parasite Trachipleistophora hominis: new insights into microsporidian genome dynamics and reductive evolution.</title>
        <authorList>
            <person name="Heinz E."/>
            <person name="Williams T.A."/>
            <person name="Nakjang S."/>
            <person name="Noel C.J."/>
            <person name="Swan D.C."/>
            <person name="Goldberg A.V."/>
            <person name="Harris S.R."/>
            <person name="Weinmaier T."/>
            <person name="Markert S."/>
            <person name="Becher D."/>
            <person name="Bernhardt J."/>
            <person name="Dagan T."/>
            <person name="Hacker C."/>
            <person name="Lucocq J.M."/>
            <person name="Schweder T."/>
            <person name="Rattei T."/>
            <person name="Hall N."/>
            <person name="Hirt R.P."/>
            <person name="Embley T.M."/>
        </authorList>
    </citation>
    <scope>NUCLEOTIDE SEQUENCE [LARGE SCALE GENOMIC DNA]</scope>
</reference>
<keyword evidence="2 4" id="KW-0371">Homeobox</keyword>
<protein>
    <submittedName>
        <fullName evidence="7">Homeodomain-like protein</fullName>
    </submittedName>
</protein>
<dbReference type="PANTHER" id="PTHR46255:SF3">
    <property type="entry name" value="HOMEOBOX DOMAIN-CONTAINING PROTEIN"/>
    <property type="match status" value="1"/>
</dbReference>
<dbReference type="SMART" id="SM00389">
    <property type="entry name" value="HOX"/>
    <property type="match status" value="1"/>
</dbReference>
<dbReference type="InterPro" id="IPR001356">
    <property type="entry name" value="HD"/>
</dbReference>
<evidence type="ECO:0000256" key="3">
    <source>
        <dbReference type="ARBA" id="ARBA00023242"/>
    </source>
</evidence>
<dbReference type="GO" id="GO:0000981">
    <property type="term" value="F:DNA-binding transcription factor activity, RNA polymerase II-specific"/>
    <property type="evidence" value="ECO:0007669"/>
    <property type="project" value="InterPro"/>
</dbReference>
<keyword evidence="1 4" id="KW-0238">DNA-binding</keyword>
<comment type="subcellular location">
    <subcellularLocation>
        <location evidence="4 5">Nucleus</location>
    </subcellularLocation>
</comment>
<keyword evidence="3 4" id="KW-0539">Nucleus</keyword>
<dbReference type="HOGENOM" id="CLU_128308_0_0_1"/>
<dbReference type="OrthoDB" id="6159439at2759"/>
<dbReference type="InterPro" id="IPR052631">
    <property type="entry name" value="Paired_homeobox_Bicoid"/>
</dbReference>
<dbReference type="InterPro" id="IPR009057">
    <property type="entry name" value="Homeodomain-like_sf"/>
</dbReference>
<evidence type="ECO:0000256" key="4">
    <source>
        <dbReference type="PROSITE-ProRule" id="PRU00108"/>
    </source>
</evidence>
<dbReference type="PANTHER" id="PTHR46255">
    <property type="entry name" value="SHORT STATURE HOMEOBOX"/>
    <property type="match status" value="1"/>
</dbReference>
<dbReference type="Proteomes" id="UP000011185">
    <property type="component" value="Unassembled WGS sequence"/>
</dbReference>
<evidence type="ECO:0000313" key="8">
    <source>
        <dbReference type="Proteomes" id="UP000011185"/>
    </source>
</evidence>
<evidence type="ECO:0000256" key="2">
    <source>
        <dbReference type="ARBA" id="ARBA00023155"/>
    </source>
</evidence>
<keyword evidence="8" id="KW-1185">Reference proteome</keyword>
<dbReference type="Gene3D" id="1.10.10.60">
    <property type="entry name" value="Homeodomain-like"/>
    <property type="match status" value="1"/>
</dbReference>
<name>L7JW69_TRAHO</name>
<dbReference type="AlphaFoldDB" id="L7JW69"/>
<dbReference type="GO" id="GO:1990837">
    <property type="term" value="F:sequence-specific double-stranded DNA binding"/>
    <property type="evidence" value="ECO:0007669"/>
    <property type="project" value="TreeGrafter"/>
</dbReference>
<evidence type="ECO:0000313" key="7">
    <source>
        <dbReference type="EMBL" id="ELQ75703.1"/>
    </source>
</evidence>
<evidence type="ECO:0000256" key="5">
    <source>
        <dbReference type="RuleBase" id="RU000682"/>
    </source>
</evidence>
<organism evidence="7 8">
    <name type="scientific">Trachipleistophora hominis</name>
    <name type="common">Microsporidian parasite</name>
    <dbReference type="NCBI Taxonomy" id="72359"/>
    <lineage>
        <taxon>Eukaryota</taxon>
        <taxon>Fungi</taxon>
        <taxon>Fungi incertae sedis</taxon>
        <taxon>Microsporidia</taxon>
        <taxon>Pleistophoridae</taxon>
        <taxon>Trachipleistophora</taxon>
    </lineage>
</organism>
<dbReference type="PROSITE" id="PS00027">
    <property type="entry name" value="HOMEOBOX_1"/>
    <property type="match status" value="1"/>
</dbReference>
<sequence>MSASKIFGNIKMKELLADSIIGILRLRNSQRHEFGLEKIRKTSLQKRVLQEVYKLTDFPSTNTREELALLLGLPHRSIQVWFQNKRQKNRQTSSISEKDSLINKENVHKVEQNTEYGSIATLDTYEISTCKLIEIIEFCQEEEKKKSYMFLTFK</sequence>
<feature type="domain" description="Homeobox" evidence="6">
    <location>
        <begin position="42"/>
        <end position="92"/>
    </location>
</feature>
<dbReference type="GO" id="GO:0005634">
    <property type="term" value="C:nucleus"/>
    <property type="evidence" value="ECO:0007669"/>
    <property type="project" value="UniProtKB-SubCell"/>
</dbReference>
<dbReference type="VEuPathDB" id="MicrosporidiaDB:THOM_1375"/>
<dbReference type="PROSITE" id="PS50071">
    <property type="entry name" value="HOMEOBOX_2"/>
    <property type="match status" value="1"/>
</dbReference>
<dbReference type="SUPFAM" id="SSF46689">
    <property type="entry name" value="Homeodomain-like"/>
    <property type="match status" value="1"/>
</dbReference>
<dbReference type="STRING" id="72359.L7JW69"/>